<dbReference type="OrthoDB" id="264354at2759"/>
<dbReference type="InterPro" id="IPR011016">
    <property type="entry name" value="Znf_RING-CH"/>
</dbReference>
<dbReference type="InterPro" id="IPR013083">
    <property type="entry name" value="Znf_RING/FYVE/PHD"/>
</dbReference>
<gene>
    <name evidence="6" type="ORF">HS088_TW07G00797</name>
</gene>
<dbReference type="SUPFAM" id="SSF57850">
    <property type="entry name" value="RING/U-box"/>
    <property type="match status" value="1"/>
</dbReference>
<dbReference type="EMBL" id="JAAARO010000007">
    <property type="protein sequence ID" value="KAF5745214.1"/>
    <property type="molecule type" value="Genomic_DNA"/>
</dbReference>
<keyword evidence="2" id="KW-0863">Zinc-finger</keyword>
<keyword evidence="4" id="KW-0472">Membrane</keyword>
<dbReference type="GO" id="GO:0004842">
    <property type="term" value="F:ubiquitin-protein transferase activity"/>
    <property type="evidence" value="ECO:0007669"/>
    <property type="project" value="TreeGrafter"/>
</dbReference>
<dbReference type="FunFam" id="3.30.40.10:FF:000337">
    <property type="entry name" value="Zinc finger family protein"/>
    <property type="match status" value="1"/>
</dbReference>
<keyword evidence="1" id="KW-0479">Metal-binding</keyword>
<evidence type="ECO:0000256" key="2">
    <source>
        <dbReference type="ARBA" id="ARBA00022771"/>
    </source>
</evidence>
<evidence type="ECO:0000313" key="7">
    <source>
        <dbReference type="Proteomes" id="UP000593562"/>
    </source>
</evidence>
<dbReference type="PROSITE" id="PS51292">
    <property type="entry name" value="ZF_RING_CH"/>
    <property type="match status" value="1"/>
</dbReference>
<keyword evidence="7" id="KW-1185">Reference proteome</keyword>
<keyword evidence="4" id="KW-1133">Transmembrane helix</keyword>
<feature type="domain" description="RING-CH-type" evidence="5">
    <location>
        <begin position="199"/>
        <end position="259"/>
    </location>
</feature>
<protein>
    <recommendedName>
        <fullName evidence="5">RING-CH-type domain-containing protein</fullName>
    </recommendedName>
</protein>
<dbReference type="InterPro" id="IPR033275">
    <property type="entry name" value="MARCH-like"/>
</dbReference>
<evidence type="ECO:0000313" key="6">
    <source>
        <dbReference type="EMBL" id="KAF5745214.1"/>
    </source>
</evidence>
<dbReference type="Pfam" id="PF12428">
    <property type="entry name" value="DUF3675"/>
    <property type="match status" value="1"/>
</dbReference>
<name>A0A7J7DG32_TRIWF</name>
<feature type="transmembrane region" description="Helical" evidence="4">
    <location>
        <begin position="347"/>
        <end position="372"/>
    </location>
</feature>
<sequence length="408" mass="46672">MCISSQVSKFPYRIVLKGKKRKRGRNLDLSGAENGINEAGAQATRHEHWTHRLRDTRGDVLSLQFHNLEYLQSSADFWLVNPHSISCFFPKPPNLFLSIAGRELVPLLEEIRSPSWFLVKEFNFVLHCFIIFQSEQIFWGIVNSSMGDHFVLLVDRLLTESTLEAAIESRKRSLQATSSAVDERKDDNISQKVDFGDILAPGKLVECRICQEEDEDLNMETPCSCCGSLKYAHRRCVQRWCDEKGNTICEICQQEFKHGYTAPTPLFQFGRVPIHFRGNWDARRGLRGPRYMAMVSTNHNLSEYEDYSASTTRNLICCPSVAVIFTVLLILRHTLPMFLSETDELSFPLFVLLFLRIAGIVIPVYVMTRAVIALQRHRRQLEPANPPLTSMNEAAENSNIQPHIIHFG</sequence>
<dbReference type="InParanoid" id="A0A7J7DG32"/>
<organism evidence="6 7">
    <name type="scientific">Tripterygium wilfordii</name>
    <name type="common">Thunder God vine</name>
    <dbReference type="NCBI Taxonomy" id="458696"/>
    <lineage>
        <taxon>Eukaryota</taxon>
        <taxon>Viridiplantae</taxon>
        <taxon>Streptophyta</taxon>
        <taxon>Embryophyta</taxon>
        <taxon>Tracheophyta</taxon>
        <taxon>Spermatophyta</taxon>
        <taxon>Magnoliopsida</taxon>
        <taxon>eudicotyledons</taxon>
        <taxon>Gunneridae</taxon>
        <taxon>Pentapetalae</taxon>
        <taxon>rosids</taxon>
        <taxon>fabids</taxon>
        <taxon>Celastrales</taxon>
        <taxon>Celastraceae</taxon>
        <taxon>Tripterygium</taxon>
    </lineage>
</organism>
<dbReference type="CDD" id="cd16495">
    <property type="entry name" value="RING_CH-C4HC3_MARCH"/>
    <property type="match status" value="1"/>
</dbReference>
<dbReference type="GO" id="GO:0016020">
    <property type="term" value="C:membrane"/>
    <property type="evidence" value="ECO:0007669"/>
    <property type="project" value="TreeGrafter"/>
</dbReference>
<evidence type="ECO:0000256" key="4">
    <source>
        <dbReference type="SAM" id="Phobius"/>
    </source>
</evidence>
<dbReference type="Proteomes" id="UP000593562">
    <property type="component" value="Unassembled WGS sequence"/>
</dbReference>
<reference evidence="6 7" key="1">
    <citation type="journal article" date="2020" name="Nat. Commun.">
        <title>Genome of Tripterygium wilfordii and identification of cytochrome P450 involved in triptolide biosynthesis.</title>
        <authorList>
            <person name="Tu L."/>
            <person name="Su P."/>
            <person name="Zhang Z."/>
            <person name="Gao L."/>
            <person name="Wang J."/>
            <person name="Hu T."/>
            <person name="Zhou J."/>
            <person name="Zhang Y."/>
            <person name="Zhao Y."/>
            <person name="Liu Y."/>
            <person name="Song Y."/>
            <person name="Tong Y."/>
            <person name="Lu Y."/>
            <person name="Yang J."/>
            <person name="Xu C."/>
            <person name="Jia M."/>
            <person name="Peters R.J."/>
            <person name="Huang L."/>
            <person name="Gao W."/>
        </authorList>
    </citation>
    <scope>NUCLEOTIDE SEQUENCE [LARGE SCALE GENOMIC DNA]</scope>
    <source>
        <strain evidence="7">cv. XIE 37</strain>
        <tissue evidence="6">Leaf</tissue>
    </source>
</reference>
<keyword evidence="4" id="KW-0812">Transmembrane</keyword>
<dbReference type="GO" id="GO:0016567">
    <property type="term" value="P:protein ubiquitination"/>
    <property type="evidence" value="ECO:0007669"/>
    <property type="project" value="TreeGrafter"/>
</dbReference>
<comment type="caution">
    <text evidence="6">The sequence shown here is derived from an EMBL/GenBank/DDBJ whole genome shotgun (WGS) entry which is preliminary data.</text>
</comment>
<evidence type="ECO:0000256" key="3">
    <source>
        <dbReference type="ARBA" id="ARBA00022833"/>
    </source>
</evidence>
<evidence type="ECO:0000256" key="1">
    <source>
        <dbReference type="ARBA" id="ARBA00022723"/>
    </source>
</evidence>
<dbReference type="FunCoup" id="A0A7J7DG32">
    <property type="interactions" value="28"/>
</dbReference>
<dbReference type="Gene3D" id="3.30.40.10">
    <property type="entry name" value="Zinc/RING finger domain, C3HC4 (zinc finger)"/>
    <property type="match status" value="1"/>
</dbReference>
<dbReference type="PANTHER" id="PTHR23012:SF93">
    <property type="entry name" value="RING_FYVE_PHD ZINC FINGER SUPERFAMILY PROTEIN"/>
    <property type="match status" value="1"/>
</dbReference>
<keyword evidence="3" id="KW-0862">Zinc</keyword>
<dbReference type="AlphaFoldDB" id="A0A7J7DG32"/>
<dbReference type="InterPro" id="IPR022143">
    <property type="entry name" value="DUF3675"/>
</dbReference>
<dbReference type="GO" id="GO:0008270">
    <property type="term" value="F:zinc ion binding"/>
    <property type="evidence" value="ECO:0007669"/>
    <property type="project" value="UniProtKB-KW"/>
</dbReference>
<feature type="transmembrane region" description="Helical" evidence="4">
    <location>
        <begin position="315"/>
        <end position="335"/>
    </location>
</feature>
<accession>A0A7J7DG32</accession>
<dbReference type="Pfam" id="PF12906">
    <property type="entry name" value="RINGv"/>
    <property type="match status" value="1"/>
</dbReference>
<proteinExistence type="predicted"/>
<dbReference type="PANTHER" id="PTHR23012">
    <property type="entry name" value="RING/FYVE/PHD ZINC FINGER DOMAIN-CONTAINING"/>
    <property type="match status" value="1"/>
</dbReference>
<dbReference type="SMART" id="SM00744">
    <property type="entry name" value="RINGv"/>
    <property type="match status" value="1"/>
</dbReference>
<evidence type="ECO:0000259" key="5">
    <source>
        <dbReference type="PROSITE" id="PS51292"/>
    </source>
</evidence>